<reference evidence="3" key="1">
    <citation type="journal article" date="2017" name="Nat. Ecol. Evol.">
        <title>Genome expansion and lineage-specific genetic innovations in the forest pathogenic fungi Armillaria.</title>
        <authorList>
            <person name="Sipos G."/>
            <person name="Prasanna A.N."/>
            <person name="Walter M.C."/>
            <person name="O'Connor E."/>
            <person name="Balint B."/>
            <person name="Krizsan K."/>
            <person name="Kiss B."/>
            <person name="Hess J."/>
            <person name="Varga T."/>
            <person name="Slot J."/>
            <person name="Riley R."/>
            <person name="Boka B."/>
            <person name="Rigling D."/>
            <person name="Barry K."/>
            <person name="Lee J."/>
            <person name="Mihaltcheva S."/>
            <person name="LaButti K."/>
            <person name="Lipzen A."/>
            <person name="Waldron R."/>
            <person name="Moloney N.M."/>
            <person name="Sperisen C."/>
            <person name="Kredics L."/>
            <person name="Vagvoelgyi C."/>
            <person name="Patrignani A."/>
            <person name="Fitzpatrick D."/>
            <person name="Nagy I."/>
            <person name="Doyle S."/>
            <person name="Anderson J.B."/>
            <person name="Grigoriev I.V."/>
            <person name="Gueldener U."/>
            <person name="Muensterkoetter M."/>
            <person name="Nagy L.G."/>
        </authorList>
    </citation>
    <scope>NUCLEOTIDE SEQUENCE [LARGE SCALE GENOMIC DNA]</scope>
    <source>
        <strain evidence="3">28-4</strain>
    </source>
</reference>
<evidence type="ECO:0000313" key="3">
    <source>
        <dbReference type="Proteomes" id="UP000218334"/>
    </source>
</evidence>
<feature type="region of interest" description="Disordered" evidence="1">
    <location>
        <begin position="315"/>
        <end position="339"/>
    </location>
</feature>
<dbReference type="EMBL" id="KZ293416">
    <property type="protein sequence ID" value="PBK76601.1"/>
    <property type="molecule type" value="Genomic_DNA"/>
</dbReference>
<keyword evidence="3" id="KW-1185">Reference proteome</keyword>
<protein>
    <submittedName>
        <fullName evidence="2">Uncharacterized protein</fullName>
    </submittedName>
</protein>
<feature type="region of interest" description="Disordered" evidence="1">
    <location>
        <begin position="72"/>
        <end position="98"/>
    </location>
</feature>
<gene>
    <name evidence="2" type="ORF">ARMSODRAFT_234071</name>
</gene>
<evidence type="ECO:0000256" key="1">
    <source>
        <dbReference type="SAM" id="MobiDB-lite"/>
    </source>
</evidence>
<sequence>MLHYYPYPPESSRHASRLAGMFTIFVPLQTRTSPCIPGPHMSDHWKPQTDPLAYSSGDYPGSGAVYAVPDSLNINSRPQDQGSSSSMNHHTPSYHTDFYSPSSRMTSGTVLASRPMGLDSVDEEMEEDYVCMASTSHNSSQTCDRQTEWAYSPMTDSPCSSFESFGHDSQEPFFRDKLAPFEPLYVHDYEHGIHSVLSEEQGVYQDLIIDTRCAPPIIFGRDDHAEISPSDVTPSPLTSMDYNLPDPSDWQTVYQPPFPQQQQAPLAPPLSFTVPSSIPIHQPRPIRKPNFRMMEFAASLEAAVGSSPHCDLDPWQGSSTHHHPQSMTHTVYRDGMGRY</sequence>
<proteinExistence type="predicted"/>
<dbReference type="Proteomes" id="UP000218334">
    <property type="component" value="Unassembled WGS sequence"/>
</dbReference>
<dbReference type="AlphaFoldDB" id="A0A2H3C0I0"/>
<evidence type="ECO:0000313" key="2">
    <source>
        <dbReference type="EMBL" id="PBK76601.1"/>
    </source>
</evidence>
<organism evidence="2 3">
    <name type="scientific">Armillaria solidipes</name>
    <dbReference type="NCBI Taxonomy" id="1076256"/>
    <lineage>
        <taxon>Eukaryota</taxon>
        <taxon>Fungi</taxon>
        <taxon>Dikarya</taxon>
        <taxon>Basidiomycota</taxon>
        <taxon>Agaricomycotina</taxon>
        <taxon>Agaricomycetes</taxon>
        <taxon>Agaricomycetidae</taxon>
        <taxon>Agaricales</taxon>
        <taxon>Marasmiineae</taxon>
        <taxon>Physalacriaceae</taxon>
        <taxon>Armillaria</taxon>
    </lineage>
</organism>
<accession>A0A2H3C0I0</accession>
<name>A0A2H3C0I0_9AGAR</name>